<dbReference type="EMBL" id="FZQP02006666">
    <property type="protein sequence ID" value="VVD03286.1"/>
    <property type="molecule type" value="Genomic_DNA"/>
</dbReference>
<evidence type="ECO:0000256" key="12">
    <source>
        <dbReference type="ARBA" id="ARBA00043086"/>
    </source>
</evidence>
<dbReference type="EC" id="2.5.1.59" evidence="3"/>
<evidence type="ECO:0000256" key="5">
    <source>
        <dbReference type="ARBA" id="ARBA00022602"/>
    </source>
</evidence>
<reference evidence="14 15" key="1">
    <citation type="submission" date="2017-07" db="EMBL/GenBank/DDBJ databases">
        <authorList>
            <person name="Talla V."/>
            <person name="Backstrom N."/>
        </authorList>
    </citation>
    <scope>NUCLEOTIDE SEQUENCE [LARGE SCALE GENOMIC DNA]</scope>
</reference>
<evidence type="ECO:0000256" key="8">
    <source>
        <dbReference type="ARBA" id="ARBA00022842"/>
    </source>
</evidence>
<evidence type="ECO:0000256" key="4">
    <source>
        <dbReference type="ARBA" id="ARBA00012702"/>
    </source>
</evidence>
<protein>
    <recommendedName>
        <fullName evidence="9">Protein farnesyltransferase/geranylgeranyltransferase type-1 subunit alpha</fullName>
        <ecNumber evidence="4">2.5.1.58</ecNumber>
        <ecNumber evidence="3">2.5.1.59</ecNumber>
    </recommendedName>
    <alternativeName>
        <fullName evidence="12">CAAX farnesyltransferase subunit alpha</fullName>
    </alternativeName>
    <alternativeName>
        <fullName evidence="11">FTase-alpha</fullName>
    </alternativeName>
    <alternativeName>
        <fullName evidence="10">Ras proteins prenyltransferase subunit alpha</fullName>
    </alternativeName>
    <alternativeName>
        <fullName evidence="13">Type I protein geranyl-geranyltransferase subunit alpha</fullName>
    </alternativeName>
</protein>
<accession>A0A5E4R032</accession>
<evidence type="ECO:0000256" key="11">
    <source>
        <dbReference type="ARBA" id="ARBA00042436"/>
    </source>
</evidence>
<dbReference type="PROSITE" id="PS51147">
    <property type="entry name" value="PFTA"/>
    <property type="match status" value="5"/>
</dbReference>
<dbReference type="PANTHER" id="PTHR11129">
    <property type="entry name" value="PROTEIN FARNESYLTRANSFERASE ALPHA SUBUNIT/RAB GERANYLGERANYL TRANSFERASE ALPHA SUBUNIT"/>
    <property type="match status" value="1"/>
</dbReference>
<dbReference type="GO" id="GO:0004662">
    <property type="term" value="F:CAAX-protein geranylgeranyltransferase activity"/>
    <property type="evidence" value="ECO:0007669"/>
    <property type="project" value="UniProtKB-EC"/>
</dbReference>
<dbReference type="Gene3D" id="1.25.40.120">
    <property type="entry name" value="Protein prenylyltransferase"/>
    <property type="match status" value="1"/>
</dbReference>
<sequence>MSDYGDSDANWIFYQDRPEWSDVTPVPENDGPTPVVVINHSERFVDVYNYFRAVLQKDEKSERALELTKDAVELNSANYTVWQYRRDLLKALGTDLRLELDYVETVIKLSPKNYQVWHHRRVLVEWLQDPSLELDLTGDALEQDPKNYHAWQHRQWVIKTFGLFDNEMDFVDSLISDDVRNNSAWNQRYFIMNNHHGWTDENVQKEVAYTLEKIRFVKNNESSWNYLRGVLLHDCKGMSGNNAVKSFCEELYNKDCRSPYLLAMLIDCCDEAVKNEEMNDLYNAERAIELCQALANKYDRMRCKYWNYLCNKFKNFKNNATNKTDTKN</sequence>
<evidence type="ECO:0000256" key="13">
    <source>
        <dbReference type="ARBA" id="ARBA00043219"/>
    </source>
</evidence>
<dbReference type="GO" id="GO:0005953">
    <property type="term" value="C:CAAX-protein geranylgeranyltransferase complex"/>
    <property type="evidence" value="ECO:0007669"/>
    <property type="project" value="TreeGrafter"/>
</dbReference>
<dbReference type="SUPFAM" id="SSF48439">
    <property type="entry name" value="Protein prenylyltransferase"/>
    <property type="match status" value="1"/>
</dbReference>
<proteinExistence type="inferred from homology"/>
<keyword evidence="6" id="KW-0808">Transferase</keyword>
<evidence type="ECO:0000256" key="7">
    <source>
        <dbReference type="ARBA" id="ARBA00022737"/>
    </source>
</evidence>
<evidence type="ECO:0000313" key="15">
    <source>
        <dbReference type="Proteomes" id="UP000324832"/>
    </source>
</evidence>
<evidence type="ECO:0000256" key="9">
    <source>
        <dbReference type="ARBA" id="ARBA00040965"/>
    </source>
</evidence>
<comment type="similarity">
    <text evidence="2">Belongs to the protein prenyltransferase subunit alpha family.</text>
</comment>
<evidence type="ECO:0000256" key="3">
    <source>
        <dbReference type="ARBA" id="ARBA00012700"/>
    </source>
</evidence>
<dbReference type="GO" id="GO:0004660">
    <property type="term" value="F:protein farnesyltransferase activity"/>
    <property type="evidence" value="ECO:0007669"/>
    <property type="project" value="UniProtKB-EC"/>
</dbReference>
<dbReference type="Pfam" id="PF01239">
    <property type="entry name" value="PPTA"/>
    <property type="match status" value="5"/>
</dbReference>
<organism evidence="14 15">
    <name type="scientific">Leptidea sinapis</name>
    <dbReference type="NCBI Taxonomy" id="189913"/>
    <lineage>
        <taxon>Eukaryota</taxon>
        <taxon>Metazoa</taxon>
        <taxon>Ecdysozoa</taxon>
        <taxon>Arthropoda</taxon>
        <taxon>Hexapoda</taxon>
        <taxon>Insecta</taxon>
        <taxon>Pterygota</taxon>
        <taxon>Neoptera</taxon>
        <taxon>Endopterygota</taxon>
        <taxon>Lepidoptera</taxon>
        <taxon>Glossata</taxon>
        <taxon>Ditrysia</taxon>
        <taxon>Papilionoidea</taxon>
        <taxon>Pieridae</taxon>
        <taxon>Dismorphiinae</taxon>
        <taxon>Leptidea</taxon>
    </lineage>
</organism>
<comment type="cofactor">
    <cofactor evidence="1">
        <name>Mg(2+)</name>
        <dbReference type="ChEBI" id="CHEBI:18420"/>
    </cofactor>
</comment>
<evidence type="ECO:0000256" key="6">
    <source>
        <dbReference type="ARBA" id="ARBA00022679"/>
    </source>
</evidence>
<dbReference type="InterPro" id="IPR002088">
    <property type="entry name" value="Prenyl_trans_a"/>
</dbReference>
<keyword evidence="15" id="KW-1185">Reference proteome</keyword>
<dbReference type="GO" id="GO:0005965">
    <property type="term" value="C:protein farnesyltransferase complex"/>
    <property type="evidence" value="ECO:0007669"/>
    <property type="project" value="TreeGrafter"/>
</dbReference>
<evidence type="ECO:0000256" key="2">
    <source>
        <dbReference type="ARBA" id="ARBA00006734"/>
    </source>
</evidence>
<evidence type="ECO:0000256" key="10">
    <source>
        <dbReference type="ARBA" id="ARBA00041392"/>
    </source>
</evidence>
<keyword evidence="8" id="KW-0460">Magnesium</keyword>
<evidence type="ECO:0000256" key="1">
    <source>
        <dbReference type="ARBA" id="ARBA00001946"/>
    </source>
</evidence>
<dbReference type="AlphaFoldDB" id="A0A5E4R032"/>
<keyword evidence="7" id="KW-0677">Repeat</keyword>
<gene>
    <name evidence="14" type="ORF">LSINAPIS_LOCUS13305</name>
</gene>
<name>A0A5E4R032_9NEOP</name>
<dbReference type="EC" id="2.5.1.58" evidence="4"/>
<evidence type="ECO:0000313" key="14">
    <source>
        <dbReference type="EMBL" id="VVD03286.1"/>
    </source>
</evidence>
<keyword evidence="5" id="KW-0637">Prenyltransferase</keyword>
<dbReference type="Proteomes" id="UP000324832">
    <property type="component" value="Unassembled WGS sequence"/>
</dbReference>
<dbReference type="PANTHER" id="PTHR11129:SF1">
    <property type="entry name" value="PROTEIN FARNESYLTRANSFERASE_GERANYLGERANYLTRANSFERASE TYPE-1 SUBUNIT ALPHA"/>
    <property type="match status" value="1"/>
</dbReference>